<feature type="transmembrane region" description="Helical" evidence="2">
    <location>
        <begin position="14"/>
        <end position="34"/>
    </location>
</feature>
<sequence length="920" mass="96672">MLGKLLKTRTGRRIVVTAVVAVLIISGLAIYLTMLQSRHTLPSTSLPGSATVSGYPSVVNMSVSTNQSYTLTFTVNLRYVEGITISFDTQSPVTNATAYFSVRGSNWNVINGGKAVQSTLGEMPVGFTDRNISVVVSGNENASGKLYFYEQATLGSVSPSFVTVNVTSYHPVTRPPVTQKPSISLTNLPATVTVQSGSSGSYVINYTAVDVRQPLTWSTNQSWMSVSTVNSTTALASFTAPVVTVNTTFVANISVLSANGATNSSTLTVIDVISPVTVHPVSRIELDNLPATITVQSGAKGTFIINYTAVNASQPLTWTANASWVNVSTHNGTAAYANYTAPVVSANISFTVKISVVSSNNVSNSSTITFNVLFEKPVTAPPTGRIIFRNLPATVTVPSGATGTYLIEFVAINITGNLTWTSSVPWVALQQINSSSTDANYTAPIVIPPPLSPSVISSLFSFNRTFVVTITASSSAGIQNSSTLTFIVTATNTSLPRPNYLVYTSVCLSNSSLSVRINGGIHVHVRAMPMTPPPPGNMEVFMFYTLICLNNSEMALSINGGIHIELNIQPPAQSEFIFDTVVIANNSELQLNINGGITVGTMQPSPPSQQVRIITSTQIYSNNSEISVNINGGEQEQSAPTPAGMSSTGTNSTATLIYTSTLMNSSEASLRISGGLHLSVNYAPPSNSTIPVLTLVVMDHSGMTLSVSGGLNLGVQTPPPPPPGPFELQIETYIFLRNSTMDVSIKGGFSVGIEGAPPPPPPPPPPQNVTVLQFYTLICLNNSHMTVSVKGGIHIELSAQSPSYTTIICLDNGTLSIGSSTTEHGNEGSSENSNPVEQQGTEAESAYAFNTAAPSVKIKLMFVQPLAYAGSSLYVQGSFSITGQATGHFAGLPLSVSGSAGSHLAESIAFLFLNPTGPPT</sequence>
<protein>
    <submittedName>
        <fullName evidence="3">Uncharacterized protein</fullName>
    </submittedName>
</protein>
<dbReference type="Proteomes" id="UP000750197">
    <property type="component" value="Unassembled WGS sequence"/>
</dbReference>
<accession>A0A8J7YPG6</accession>
<dbReference type="EMBL" id="JAHEAC010000069">
    <property type="protein sequence ID" value="MBX8644508.1"/>
    <property type="molecule type" value="Genomic_DNA"/>
</dbReference>
<organism evidence="3 4">
    <name type="scientific">Candidatus Sysuiplasma superficiale</name>
    <dbReference type="NCBI Taxonomy" id="2823368"/>
    <lineage>
        <taxon>Archaea</taxon>
        <taxon>Methanobacteriati</taxon>
        <taxon>Thermoplasmatota</taxon>
        <taxon>Thermoplasmata</taxon>
        <taxon>Candidatus Sysuiplasmatales</taxon>
        <taxon>Candidatus Sysuiplasmataceae</taxon>
        <taxon>Candidatus Sysuiplasma</taxon>
    </lineage>
</organism>
<keyword evidence="2" id="KW-0472">Membrane</keyword>
<keyword evidence="2" id="KW-1133">Transmembrane helix</keyword>
<evidence type="ECO:0000313" key="4">
    <source>
        <dbReference type="Proteomes" id="UP000750197"/>
    </source>
</evidence>
<evidence type="ECO:0000256" key="1">
    <source>
        <dbReference type="SAM" id="MobiDB-lite"/>
    </source>
</evidence>
<proteinExistence type="predicted"/>
<dbReference type="AlphaFoldDB" id="A0A8J7YPG6"/>
<name>A0A8J7YPG6_9ARCH</name>
<evidence type="ECO:0000256" key="2">
    <source>
        <dbReference type="SAM" id="Phobius"/>
    </source>
</evidence>
<reference evidence="3" key="1">
    <citation type="submission" date="2021-05" db="EMBL/GenBank/DDBJ databases">
        <title>Genomic insights into ecological role and evolution of a novel Thermoplasmata order Candidatus Sysuiplasmatales.</title>
        <authorList>
            <person name="Yuan Y."/>
        </authorList>
    </citation>
    <scope>NUCLEOTIDE SEQUENCE</scope>
    <source>
        <strain evidence="3">TUT19-bin139</strain>
    </source>
</reference>
<comment type="caution">
    <text evidence="3">The sequence shown here is derived from an EMBL/GenBank/DDBJ whole genome shotgun (WGS) entry which is preliminary data.</text>
</comment>
<keyword evidence="2" id="KW-0812">Transmembrane</keyword>
<evidence type="ECO:0000313" key="3">
    <source>
        <dbReference type="EMBL" id="MBX8644508.1"/>
    </source>
</evidence>
<gene>
    <name evidence="3" type="ORF">KIY12_07295</name>
</gene>
<feature type="region of interest" description="Disordered" evidence="1">
    <location>
        <begin position="819"/>
        <end position="842"/>
    </location>
</feature>